<keyword evidence="1" id="KW-0472">Membrane</keyword>
<evidence type="ECO:0008006" key="4">
    <source>
        <dbReference type="Google" id="ProtNLM"/>
    </source>
</evidence>
<protein>
    <recommendedName>
        <fullName evidence="4">DUF3137 domain-containing protein</fullName>
    </recommendedName>
</protein>
<dbReference type="Proteomes" id="UP000216188">
    <property type="component" value="Unassembled WGS sequence"/>
</dbReference>
<dbReference type="AlphaFoldDB" id="A0A256G6G8"/>
<evidence type="ECO:0000313" key="3">
    <source>
        <dbReference type="Proteomes" id="UP000216188"/>
    </source>
</evidence>
<reference evidence="2 3" key="1">
    <citation type="submission" date="2017-07" db="EMBL/GenBank/DDBJ databases">
        <title>Phylogenetic study on the rhizospheric bacterium Ochrobactrum sp. A44.</title>
        <authorList>
            <person name="Krzyzanowska D.M."/>
            <person name="Ossowicki A."/>
            <person name="Rajewska M."/>
            <person name="Maciag T."/>
            <person name="Kaczynski Z."/>
            <person name="Czerwicka M."/>
            <person name="Jafra S."/>
        </authorList>
    </citation>
    <scope>NUCLEOTIDE SEQUENCE [LARGE SCALE GENOMIC DNA]</scope>
    <source>
        <strain evidence="2 3">CCUG 30717</strain>
    </source>
</reference>
<evidence type="ECO:0000256" key="1">
    <source>
        <dbReference type="SAM" id="Phobius"/>
    </source>
</evidence>
<dbReference type="InterPro" id="IPR021484">
    <property type="entry name" value="DUF3137"/>
</dbReference>
<sequence length="314" mass="34845">MTKAIDDPPSAPFSDHLDQTALLHLLETAESTRKQALSASLCLAFALGAKVSQLSLFNVAVIGPYVAALMIAGLCWECSNRLWRMRALKLVAPQIAASFGQTCFSTGWEALDIEQWLKDQFSSSGSKSTSWQTAGLYRGISYRCSEQSIFHPRLNKSAGRRPPSYHYLIEISVPLKFVGCLEIIPRAAISSLFDTITRDALRSDQRVQTGDPQFDQVFSVHADKGASVSQLLSPAVRQIFVAIAKENQSPKLKAGFRNGWFHLEFPIPEESFSSLSLLRPMPELISSTQRICWQLTFAQRLIDRFRGDYGGPLG</sequence>
<dbReference type="EMBL" id="NNRM01000044">
    <property type="protein sequence ID" value="OYR22638.1"/>
    <property type="molecule type" value="Genomic_DNA"/>
</dbReference>
<dbReference type="Pfam" id="PF11335">
    <property type="entry name" value="DUF3137"/>
    <property type="match status" value="1"/>
</dbReference>
<evidence type="ECO:0000313" key="2">
    <source>
        <dbReference type="EMBL" id="OYR22638.1"/>
    </source>
</evidence>
<feature type="transmembrane region" description="Helical" evidence="1">
    <location>
        <begin position="56"/>
        <end position="76"/>
    </location>
</feature>
<name>A0A256G6G8_9HYPH</name>
<comment type="caution">
    <text evidence="2">The sequence shown here is derived from an EMBL/GenBank/DDBJ whole genome shotgun (WGS) entry which is preliminary data.</text>
</comment>
<proteinExistence type="predicted"/>
<organism evidence="2 3">
    <name type="scientific">Brucella pseudogrignonensis</name>
    <dbReference type="NCBI Taxonomy" id="419475"/>
    <lineage>
        <taxon>Bacteria</taxon>
        <taxon>Pseudomonadati</taxon>
        <taxon>Pseudomonadota</taxon>
        <taxon>Alphaproteobacteria</taxon>
        <taxon>Hyphomicrobiales</taxon>
        <taxon>Brucellaceae</taxon>
        <taxon>Brucella/Ochrobactrum group</taxon>
        <taxon>Brucella</taxon>
    </lineage>
</organism>
<accession>A0A256G6G8</accession>
<keyword evidence="3" id="KW-1185">Reference proteome</keyword>
<dbReference type="STRING" id="419475.A8A54_21110"/>
<keyword evidence="1" id="KW-1133">Transmembrane helix</keyword>
<gene>
    <name evidence="2" type="ORF">CEV34_4470</name>
</gene>
<keyword evidence="1" id="KW-0812">Transmembrane</keyword>